<evidence type="ECO:0000313" key="6">
    <source>
        <dbReference type="Proteomes" id="UP000287033"/>
    </source>
</evidence>
<dbReference type="GO" id="GO:0004499">
    <property type="term" value="F:N,N-dimethylaniline monooxygenase activity"/>
    <property type="evidence" value="ECO:0007669"/>
    <property type="project" value="InterPro"/>
</dbReference>
<organism evidence="5 6">
    <name type="scientific">Chiloscyllium punctatum</name>
    <name type="common">Brownbanded bambooshark</name>
    <name type="synonym">Hemiscyllium punctatum</name>
    <dbReference type="NCBI Taxonomy" id="137246"/>
    <lineage>
        <taxon>Eukaryota</taxon>
        <taxon>Metazoa</taxon>
        <taxon>Chordata</taxon>
        <taxon>Craniata</taxon>
        <taxon>Vertebrata</taxon>
        <taxon>Chondrichthyes</taxon>
        <taxon>Elasmobranchii</taxon>
        <taxon>Galeomorphii</taxon>
        <taxon>Galeoidea</taxon>
        <taxon>Orectolobiformes</taxon>
        <taxon>Hemiscylliidae</taxon>
        <taxon>Chiloscyllium</taxon>
    </lineage>
</organism>
<keyword evidence="6" id="KW-1185">Reference proteome</keyword>
<keyword evidence="3" id="KW-0560">Oxidoreductase</keyword>
<comment type="caution">
    <text evidence="5">The sequence shown here is derived from an EMBL/GenBank/DDBJ whole genome shotgun (WGS) entry which is preliminary data.</text>
</comment>
<accession>A0A401TZE8</accession>
<dbReference type="AlphaFoldDB" id="A0A401TZE8"/>
<evidence type="ECO:0000256" key="1">
    <source>
        <dbReference type="ARBA" id="ARBA00022630"/>
    </source>
</evidence>
<keyword evidence="4" id="KW-0472">Membrane</keyword>
<evidence type="ECO:0000313" key="5">
    <source>
        <dbReference type="EMBL" id="GCC48019.1"/>
    </source>
</evidence>
<keyword evidence="1" id="KW-0285">Flavoprotein</keyword>
<proteinExistence type="predicted"/>
<dbReference type="GO" id="GO:0050661">
    <property type="term" value="F:NADP binding"/>
    <property type="evidence" value="ECO:0007669"/>
    <property type="project" value="InterPro"/>
</dbReference>
<dbReference type="EMBL" id="BEZZ01238822">
    <property type="protein sequence ID" value="GCC48019.1"/>
    <property type="molecule type" value="Genomic_DNA"/>
</dbReference>
<evidence type="ECO:0000256" key="3">
    <source>
        <dbReference type="ARBA" id="ARBA00023002"/>
    </source>
</evidence>
<keyword evidence="4" id="KW-0812">Transmembrane</keyword>
<keyword evidence="2" id="KW-0274">FAD</keyword>
<dbReference type="InterPro" id="IPR020946">
    <property type="entry name" value="Flavin_mOase-like"/>
</dbReference>
<evidence type="ECO:0000256" key="4">
    <source>
        <dbReference type="SAM" id="Phobius"/>
    </source>
</evidence>
<evidence type="ECO:0000256" key="2">
    <source>
        <dbReference type="ARBA" id="ARBA00022827"/>
    </source>
</evidence>
<gene>
    <name evidence="5" type="ORF">chiPu_0032521</name>
</gene>
<feature type="transmembrane region" description="Helical" evidence="4">
    <location>
        <begin position="6"/>
        <end position="24"/>
    </location>
</feature>
<sequence>MLLHNRYASMMAHIFPFSLVAWYYESVLNARFRHSNYGLQANH</sequence>
<reference evidence="5 6" key="1">
    <citation type="journal article" date="2018" name="Nat. Ecol. Evol.">
        <title>Shark genomes provide insights into elasmobranch evolution and the origin of vertebrates.</title>
        <authorList>
            <person name="Hara Y"/>
            <person name="Yamaguchi K"/>
            <person name="Onimaru K"/>
            <person name="Kadota M"/>
            <person name="Koyanagi M"/>
            <person name="Keeley SD"/>
            <person name="Tatsumi K"/>
            <person name="Tanaka K"/>
            <person name="Motone F"/>
            <person name="Kageyama Y"/>
            <person name="Nozu R"/>
            <person name="Adachi N"/>
            <person name="Nishimura O"/>
            <person name="Nakagawa R"/>
            <person name="Tanegashima C"/>
            <person name="Kiyatake I"/>
            <person name="Matsumoto R"/>
            <person name="Murakumo K"/>
            <person name="Nishida K"/>
            <person name="Terakita A"/>
            <person name="Kuratani S"/>
            <person name="Sato K"/>
            <person name="Hyodo S Kuraku.S."/>
        </authorList>
    </citation>
    <scope>NUCLEOTIDE SEQUENCE [LARGE SCALE GENOMIC DNA]</scope>
</reference>
<protein>
    <submittedName>
        <fullName evidence="5">Uncharacterized protein</fullName>
    </submittedName>
</protein>
<name>A0A401TZE8_CHIPU</name>
<keyword evidence="4" id="KW-1133">Transmembrane helix</keyword>
<dbReference type="Proteomes" id="UP000287033">
    <property type="component" value="Unassembled WGS sequence"/>
</dbReference>
<dbReference type="GO" id="GO:0050660">
    <property type="term" value="F:flavin adenine dinucleotide binding"/>
    <property type="evidence" value="ECO:0007669"/>
    <property type="project" value="InterPro"/>
</dbReference>
<feature type="non-terminal residue" evidence="5">
    <location>
        <position position="43"/>
    </location>
</feature>
<dbReference type="Pfam" id="PF00743">
    <property type="entry name" value="FMO-like"/>
    <property type="match status" value="1"/>
</dbReference>